<reference evidence="1" key="1">
    <citation type="journal article" date="2021" name="Proc. Natl. Acad. Sci. U.S.A.">
        <title>A Catalog of Tens of Thousands of Viruses from Human Metagenomes Reveals Hidden Associations with Chronic Diseases.</title>
        <authorList>
            <person name="Tisza M.J."/>
            <person name="Buck C.B."/>
        </authorList>
    </citation>
    <scope>NUCLEOTIDE SEQUENCE</scope>
    <source>
        <strain evidence="1">CtNDZ29</strain>
    </source>
</reference>
<dbReference type="EMBL" id="BK015020">
    <property type="protein sequence ID" value="DAD87390.1"/>
    <property type="molecule type" value="Genomic_DNA"/>
</dbReference>
<organism evidence="1">
    <name type="scientific">Myoviridae sp. ctNDZ29</name>
    <dbReference type="NCBI Taxonomy" id="2826643"/>
    <lineage>
        <taxon>Viruses</taxon>
        <taxon>Duplodnaviria</taxon>
        <taxon>Heunggongvirae</taxon>
        <taxon>Uroviricota</taxon>
        <taxon>Caudoviricetes</taxon>
    </lineage>
</organism>
<name>A0A8S5MYD9_9CAUD</name>
<proteinExistence type="predicted"/>
<protein>
    <submittedName>
        <fullName evidence="1">Uncharacterized protein</fullName>
    </submittedName>
</protein>
<sequence>MTLDVQFAAPSAFVVEFGTDADLATDLGQTTILSTAPQYKGETTVTPRTYEETRLETKDKLMPDDVTVRKIPRYEVSNDCGGVTLIMGDEYFNG</sequence>
<accession>A0A8S5MYD9</accession>
<evidence type="ECO:0000313" key="1">
    <source>
        <dbReference type="EMBL" id="DAD87390.1"/>
    </source>
</evidence>